<sequence length="438" mass="46749">MRGLRACKESCSYVAYLDLFAHTFFFQLLQVSKLPNGLVVASLENYSPLSRVGVFVKAGSRYETAENQGVSHVLRLAANLTTKGASAFKICRGVEALGGSLTVTSTRETMVYTVDCLREHLDSLTEYLGDVSTAQEFRPWEVSELVSRVKIDKAVAQQCPQTGVFEKLHEAAYKNALSNSLYCPDHMVGHISLQSFVEDNFISGRMALVGIGVKHSVLRQVGEGLLSVRSGAATPADKAVYRGGELRVHTNDDLVHALIASEGAANGSAQANAFSVLQRILGSGPRVKRGSNITSKLCQGVAKATADPFDATAFSLSYSDSGLFGIYTVTQAGSAREVINAAVAQVRGVAEGNVSEADVTAAKNQVKTEYLMLMENSEVMLEEVGAQALAAAAYQQPDAVLQAVDAVTLDNAAKTFVDGKKTMAALGHHTNTPFVDEI</sequence>
<accession>A0A674N3N2</accession>
<feature type="domain" description="Peptidase M16 N-terminal" evidence="4">
    <location>
        <begin position="40"/>
        <end position="185"/>
    </location>
</feature>
<evidence type="ECO:0000313" key="7">
    <source>
        <dbReference type="Proteomes" id="UP000005226"/>
    </source>
</evidence>
<dbReference type="InterPro" id="IPR011765">
    <property type="entry name" value="Pept_M16_N"/>
</dbReference>
<dbReference type="Gene3D" id="3.30.830.10">
    <property type="entry name" value="Metalloenzyme, LuxS/M16 peptidase-like"/>
    <property type="match status" value="2"/>
</dbReference>
<organism evidence="6 7">
    <name type="scientific">Takifugu rubripes</name>
    <name type="common">Japanese pufferfish</name>
    <name type="synonym">Fugu rubripes</name>
    <dbReference type="NCBI Taxonomy" id="31033"/>
    <lineage>
        <taxon>Eukaryota</taxon>
        <taxon>Metazoa</taxon>
        <taxon>Chordata</taxon>
        <taxon>Craniata</taxon>
        <taxon>Vertebrata</taxon>
        <taxon>Euteleostomi</taxon>
        <taxon>Actinopterygii</taxon>
        <taxon>Neopterygii</taxon>
        <taxon>Teleostei</taxon>
        <taxon>Neoteleostei</taxon>
        <taxon>Acanthomorphata</taxon>
        <taxon>Eupercaria</taxon>
        <taxon>Tetraodontiformes</taxon>
        <taxon>Tetradontoidea</taxon>
        <taxon>Tetraodontidae</taxon>
        <taxon>Takifugu</taxon>
    </lineage>
</organism>
<proteinExistence type="predicted"/>
<protein>
    <submittedName>
        <fullName evidence="6">Ubiquinol-cytochrome c reductase core protein 2a</fullName>
    </submittedName>
</protein>
<dbReference type="AlphaFoldDB" id="A0A674N3N2"/>
<keyword evidence="2" id="KW-0809">Transit peptide</keyword>
<reference evidence="6" key="2">
    <citation type="submission" date="2025-08" db="UniProtKB">
        <authorList>
            <consortium name="Ensembl"/>
        </authorList>
    </citation>
    <scope>IDENTIFICATION</scope>
</reference>
<dbReference type="InterPro" id="IPR007863">
    <property type="entry name" value="Peptidase_M16_C"/>
</dbReference>
<name>A0A674N3N2_TAKRU</name>
<dbReference type="GeneTree" id="ENSGT00940000166251"/>
<evidence type="ECO:0000256" key="3">
    <source>
        <dbReference type="ARBA" id="ARBA00023128"/>
    </source>
</evidence>
<reference evidence="6 7" key="1">
    <citation type="journal article" date="2011" name="Genome Biol. Evol.">
        <title>Integration of the genetic map and genome assembly of fugu facilitates insights into distinct features of genome evolution in teleosts and mammals.</title>
        <authorList>
            <person name="Kai W."/>
            <person name="Kikuchi K."/>
            <person name="Tohari S."/>
            <person name="Chew A.K."/>
            <person name="Tay A."/>
            <person name="Fujiwara A."/>
            <person name="Hosoya S."/>
            <person name="Suetake H."/>
            <person name="Naruse K."/>
            <person name="Brenner S."/>
            <person name="Suzuki Y."/>
            <person name="Venkatesh B."/>
        </authorList>
    </citation>
    <scope>NUCLEOTIDE SEQUENCE [LARGE SCALE GENOMIC DNA]</scope>
</reference>
<comment type="subcellular location">
    <subcellularLocation>
        <location evidence="1">Mitochondrion</location>
    </subcellularLocation>
</comment>
<keyword evidence="7" id="KW-1185">Reference proteome</keyword>
<dbReference type="InterPro" id="IPR050361">
    <property type="entry name" value="MPP/UQCRC_Complex"/>
</dbReference>
<dbReference type="GO" id="GO:0016020">
    <property type="term" value="C:membrane"/>
    <property type="evidence" value="ECO:0007669"/>
    <property type="project" value="UniProtKB-ARBA"/>
</dbReference>
<evidence type="ECO:0000259" key="5">
    <source>
        <dbReference type="Pfam" id="PF05193"/>
    </source>
</evidence>
<evidence type="ECO:0000313" key="6">
    <source>
        <dbReference type="Ensembl" id="ENSTRUP00000067888.1"/>
    </source>
</evidence>
<reference evidence="6" key="3">
    <citation type="submission" date="2025-09" db="UniProtKB">
        <authorList>
            <consortium name="Ensembl"/>
        </authorList>
    </citation>
    <scope>IDENTIFICATION</scope>
</reference>
<dbReference type="Pfam" id="PF00675">
    <property type="entry name" value="Peptidase_M16"/>
    <property type="match status" value="1"/>
</dbReference>
<dbReference type="FunFam" id="3.30.830.10:FF:000039">
    <property type="entry name" value="Ubiquinol-cytochrome c reductase core subunit 2"/>
    <property type="match status" value="1"/>
</dbReference>
<dbReference type="InterPro" id="IPR011249">
    <property type="entry name" value="Metalloenz_LuxS/M16"/>
</dbReference>
<keyword evidence="3" id="KW-0496">Mitochondrion</keyword>
<evidence type="ECO:0000259" key="4">
    <source>
        <dbReference type="Pfam" id="PF00675"/>
    </source>
</evidence>
<feature type="domain" description="Peptidase M16 C-terminal" evidence="5">
    <location>
        <begin position="192"/>
        <end position="365"/>
    </location>
</feature>
<dbReference type="SUPFAM" id="SSF63411">
    <property type="entry name" value="LuxS/MPP-like metallohydrolase"/>
    <property type="match status" value="2"/>
</dbReference>
<gene>
    <name evidence="6" type="primary">LOC101066705</name>
</gene>
<dbReference type="Proteomes" id="UP000005226">
    <property type="component" value="Chromosome 5"/>
</dbReference>
<dbReference type="Pfam" id="PF05193">
    <property type="entry name" value="Peptidase_M16_C"/>
    <property type="match status" value="1"/>
</dbReference>
<evidence type="ECO:0000256" key="1">
    <source>
        <dbReference type="ARBA" id="ARBA00004173"/>
    </source>
</evidence>
<dbReference type="GO" id="GO:0046872">
    <property type="term" value="F:metal ion binding"/>
    <property type="evidence" value="ECO:0007669"/>
    <property type="project" value="InterPro"/>
</dbReference>
<dbReference type="FunFam" id="3.30.830.10:FF:000021">
    <property type="entry name" value="Cytochrome b-c1 complex subunit 2"/>
    <property type="match status" value="1"/>
</dbReference>
<dbReference type="PANTHER" id="PTHR11851:SF226">
    <property type="entry name" value="CYTOCHROME B-C1 COMPLEX SUBUNIT 2, MITOCHONDRIAL"/>
    <property type="match status" value="1"/>
</dbReference>
<dbReference type="Ensembl" id="ENSTRUT00000088317.1">
    <property type="protein sequence ID" value="ENSTRUP00000067888.1"/>
    <property type="gene ID" value="ENSTRUG00000016072.3"/>
</dbReference>
<dbReference type="GO" id="GO:0005739">
    <property type="term" value="C:mitochondrion"/>
    <property type="evidence" value="ECO:0007669"/>
    <property type="project" value="UniProtKB-SubCell"/>
</dbReference>
<evidence type="ECO:0000256" key="2">
    <source>
        <dbReference type="ARBA" id="ARBA00022946"/>
    </source>
</evidence>
<dbReference type="PANTHER" id="PTHR11851">
    <property type="entry name" value="METALLOPROTEASE"/>
    <property type="match status" value="1"/>
</dbReference>